<feature type="domain" description="DUF4283" evidence="1">
    <location>
        <begin position="20"/>
        <end position="102"/>
    </location>
</feature>
<keyword evidence="2" id="KW-1185">Reference proteome</keyword>
<sequence length="172" mass="19750">MVDGEKVVELQQNEIEIEAVKWRHAIILYVVGDSPSIGTVERFIATYWNFAAKPKVYYHNNDCFVVRFPCMEDRDVVLYSSPYTINNRPLIAKPWSGNFDLDKEVLSTILLWVRLPDLPLSCWENVTSSKIGSGIGKPIYANECTTSIYRISYARILVEMNVTRELPTSLRL</sequence>
<name>A0A1S3YME0_TOBAC</name>
<dbReference type="AlphaFoldDB" id="A0A1S3YME0"/>
<evidence type="ECO:0000313" key="3">
    <source>
        <dbReference type="RefSeq" id="XP_016453446.1"/>
    </source>
</evidence>
<reference evidence="3" key="2">
    <citation type="submission" date="2025-08" db="UniProtKB">
        <authorList>
            <consortium name="RefSeq"/>
        </authorList>
    </citation>
    <scope>IDENTIFICATION</scope>
    <source>
        <tissue evidence="3">Leaf</tissue>
    </source>
</reference>
<dbReference type="PANTHER" id="PTHR33233:SF17">
    <property type="entry name" value="DUF4283 DOMAIN-CONTAINING PROTEIN"/>
    <property type="match status" value="1"/>
</dbReference>
<dbReference type="Proteomes" id="UP000790787">
    <property type="component" value="Chromosome 15"/>
</dbReference>
<dbReference type="Pfam" id="PF14111">
    <property type="entry name" value="DUF4283"/>
    <property type="match status" value="1"/>
</dbReference>
<dbReference type="RefSeq" id="XP_016453446.1">
    <property type="nucleotide sequence ID" value="XM_016597960.1"/>
</dbReference>
<evidence type="ECO:0000313" key="2">
    <source>
        <dbReference type="Proteomes" id="UP000790787"/>
    </source>
</evidence>
<evidence type="ECO:0000259" key="1">
    <source>
        <dbReference type="Pfam" id="PF14111"/>
    </source>
</evidence>
<protein>
    <submittedName>
        <fullName evidence="3">Uncharacterized protein LOC107777810</fullName>
    </submittedName>
</protein>
<dbReference type="GeneID" id="107777810"/>
<reference evidence="2" key="1">
    <citation type="journal article" date="2014" name="Nat. Commun.">
        <title>The tobacco genome sequence and its comparison with those of tomato and potato.</title>
        <authorList>
            <person name="Sierro N."/>
            <person name="Battey J.N."/>
            <person name="Ouadi S."/>
            <person name="Bakaher N."/>
            <person name="Bovet L."/>
            <person name="Willig A."/>
            <person name="Goepfert S."/>
            <person name="Peitsch M.C."/>
            <person name="Ivanov N.V."/>
        </authorList>
    </citation>
    <scope>NUCLEOTIDE SEQUENCE [LARGE SCALE GENOMIC DNA]</scope>
</reference>
<proteinExistence type="predicted"/>
<dbReference type="OrthoDB" id="1939300at2759"/>
<dbReference type="PaxDb" id="4097-A0A1S3YME0"/>
<dbReference type="PANTHER" id="PTHR33233">
    <property type="entry name" value="ENDONUCLEASE/EXONUCLEASE/PHOSPHATASE"/>
    <property type="match status" value="1"/>
</dbReference>
<dbReference type="InterPro" id="IPR025558">
    <property type="entry name" value="DUF4283"/>
</dbReference>
<dbReference type="KEGG" id="nta:107777810"/>
<accession>A0A1S3YME0</accession>
<gene>
    <name evidence="3" type="primary">LOC107777810</name>
</gene>
<organism evidence="2 3">
    <name type="scientific">Nicotiana tabacum</name>
    <name type="common">Common tobacco</name>
    <dbReference type="NCBI Taxonomy" id="4097"/>
    <lineage>
        <taxon>Eukaryota</taxon>
        <taxon>Viridiplantae</taxon>
        <taxon>Streptophyta</taxon>
        <taxon>Embryophyta</taxon>
        <taxon>Tracheophyta</taxon>
        <taxon>Spermatophyta</taxon>
        <taxon>Magnoliopsida</taxon>
        <taxon>eudicotyledons</taxon>
        <taxon>Gunneridae</taxon>
        <taxon>Pentapetalae</taxon>
        <taxon>asterids</taxon>
        <taxon>lamiids</taxon>
        <taxon>Solanales</taxon>
        <taxon>Solanaceae</taxon>
        <taxon>Nicotianoideae</taxon>
        <taxon>Nicotianeae</taxon>
        <taxon>Nicotiana</taxon>
    </lineage>
</organism>